<dbReference type="Proteomes" id="UP000619295">
    <property type="component" value="Unassembled WGS sequence"/>
</dbReference>
<evidence type="ECO:0008006" key="4">
    <source>
        <dbReference type="Google" id="ProtNLM"/>
    </source>
</evidence>
<evidence type="ECO:0000313" key="2">
    <source>
        <dbReference type="EMBL" id="MBD3847967.1"/>
    </source>
</evidence>
<reference evidence="2" key="1">
    <citation type="submission" date="2020-09" db="EMBL/GenBank/DDBJ databases">
        <title>Bosea spartocytisi sp. nov. a root nodule endophyte of Spartocytisus supranubius in the high mountain ecosystem fo the Teide National Park (Canary Islands, Spain).</title>
        <authorList>
            <person name="Pulido-Suarez L."/>
            <person name="Peix A."/>
            <person name="Igual J.M."/>
            <person name="Socas-Perez N."/>
            <person name="Velazquez E."/>
            <person name="Flores-Felix J.D."/>
            <person name="Leon-Barrios M."/>
        </authorList>
    </citation>
    <scope>NUCLEOTIDE SEQUENCE</scope>
    <source>
        <strain evidence="2">SSUT16</strain>
    </source>
</reference>
<protein>
    <recommendedName>
        <fullName evidence="4">DUF3313 domain-containing protein</fullName>
    </recommendedName>
</protein>
<accession>A0A927EBQ5</accession>
<dbReference type="AlphaFoldDB" id="A0A927EBQ5"/>
<gene>
    <name evidence="2" type="ORF">IED13_19885</name>
</gene>
<evidence type="ECO:0000313" key="3">
    <source>
        <dbReference type="Proteomes" id="UP000619295"/>
    </source>
</evidence>
<dbReference type="RefSeq" id="WP_191125208.1">
    <property type="nucleotide sequence ID" value="NZ_JACXWY010000014.1"/>
</dbReference>
<keyword evidence="3" id="KW-1185">Reference proteome</keyword>
<organism evidence="2 3">
    <name type="scientific">Bosea spartocytisi</name>
    <dbReference type="NCBI Taxonomy" id="2773451"/>
    <lineage>
        <taxon>Bacteria</taxon>
        <taxon>Pseudomonadati</taxon>
        <taxon>Pseudomonadota</taxon>
        <taxon>Alphaproteobacteria</taxon>
        <taxon>Hyphomicrobiales</taxon>
        <taxon>Boseaceae</taxon>
        <taxon>Bosea</taxon>
    </lineage>
</organism>
<keyword evidence="1" id="KW-0732">Signal</keyword>
<proteinExistence type="predicted"/>
<dbReference type="EMBL" id="JACXWY010000014">
    <property type="protein sequence ID" value="MBD3847967.1"/>
    <property type="molecule type" value="Genomic_DNA"/>
</dbReference>
<feature type="signal peptide" evidence="1">
    <location>
        <begin position="1"/>
        <end position="33"/>
    </location>
</feature>
<sequence length="264" mass="29053">MTDSADATARRRPCGGKTAFAALLALLASACTATTGDLGRPRPTVWSQLLAPEAGFLAAAVRGEAASPFRLTDDEEQMRDRAWRFVMPASPHSIFQGEVSNLAHTRILPVAAQSNDVSDYFHGLTSTSFASQSSRYNRMSEDVNADRLLIGPFRANAMRVVSMDRVRMRTVESSPDVAPEKQDPALARVVENEGLVFWVCERLDFRLRSYRYALANLVVEMPSREAIRAERAIMALEAEAGPLCRMPLNDAFGEGTKRPVVYKG</sequence>
<comment type="caution">
    <text evidence="2">The sequence shown here is derived from an EMBL/GenBank/DDBJ whole genome shotgun (WGS) entry which is preliminary data.</text>
</comment>
<feature type="chain" id="PRO_5037986422" description="DUF3313 domain-containing protein" evidence="1">
    <location>
        <begin position="34"/>
        <end position="264"/>
    </location>
</feature>
<name>A0A927EBQ5_9HYPH</name>
<evidence type="ECO:0000256" key="1">
    <source>
        <dbReference type="SAM" id="SignalP"/>
    </source>
</evidence>